<dbReference type="AlphaFoldDB" id="A0AAJ0DNW7"/>
<name>A0AAJ0DNW7_9PEZI</name>
<evidence type="ECO:0000313" key="3">
    <source>
        <dbReference type="Proteomes" id="UP001239213"/>
    </source>
</evidence>
<comment type="caution">
    <text evidence="2">The sequence shown here is derived from an EMBL/GenBank/DDBJ whole genome shotgun (WGS) entry which is preliminary data.</text>
</comment>
<feature type="transmembrane region" description="Helical" evidence="1">
    <location>
        <begin position="12"/>
        <end position="29"/>
    </location>
</feature>
<keyword evidence="1" id="KW-0812">Transmembrane</keyword>
<reference evidence="2" key="1">
    <citation type="submission" date="2016-11" db="EMBL/GenBank/DDBJ databases">
        <title>The genome sequence of Colletotrichum cuscutae.</title>
        <authorList>
            <person name="Baroncelli R."/>
        </authorList>
    </citation>
    <scope>NUCLEOTIDE SEQUENCE</scope>
    <source>
        <strain evidence="2">IMI 304802</strain>
    </source>
</reference>
<accession>A0AAJ0DNW7</accession>
<organism evidence="2 3">
    <name type="scientific">Colletotrichum cuscutae</name>
    <dbReference type="NCBI Taxonomy" id="1209917"/>
    <lineage>
        <taxon>Eukaryota</taxon>
        <taxon>Fungi</taxon>
        <taxon>Dikarya</taxon>
        <taxon>Ascomycota</taxon>
        <taxon>Pezizomycotina</taxon>
        <taxon>Sordariomycetes</taxon>
        <taxon>Hypocreomycetidae</taxon>
        <taxon>Glomerellales</taxon>
        <taxon>Glomerellaceae</taxon>
        <taxon>Colletotrichum</taxon>
        <taxon>Colletotrichum acutatum species complex</taxon>
    </lineage>
</organism>
<protein>
    <submittedName>
        <fullName evidence="2">Uncharacterized protein</fullName>
    </submittedName>
</protein>
<keyword evidence="1" id="KW-0472">Membrane</keyword>
<evidence type="ECO:0000313" key="2">
    <source>
        <dbReference type="EMBL" id="KAK1496367.1"/>
    </source>
</evidence>
<keyword evidence="1" id="KW-1133">Transmembrane helix</keyword>
<sequence length="104" mass="11780">MLRLGSPTSAQHLWVVAVVVVVVVVFRRARYMYGRRLVGDQATRRAFFEKRPSAFVSDCRMWDLDKQVRGKAMIDSQDSRLNGRLGIVSLLYREAGPTDVPIVA</sequence>
<proteinExistence type="predicted"/>
<keyword evidence="3" id="KW-1185">Reference proteome</keyword>
<gene>
    <name evidence="2" type="ORF">CCUS01_02713</name>
</gene>
<dbReference type="Proteomes" id="UP001239213">
    <property type="component" value="Unassembled WGS sequence"/>
</dbReference>
<evidence type="ECO:0000256" key="1">
    <source>
        <dbReference type="SAM" id="Phobius"/>
    </source>
</evidence>
<dbReference type="EMBL" id="MPDP01000013">
    <property type="protein sequence ID" value="KAK1496367.1"/>
    <property type="molecule type" value="Genomic_DNA"/>
</dbReference>